<keyword evidence="2" id="KW-1185">Reference proteome</keyword>
<reference evidence="1 2" key="1">
    <citation type="submission" date="2016-11" db="EMBL/GenBank/DDBJ databases">
        <authorList>
            <person name="Varghese N."/>
            <person name="Submissions S."/>
        </authorList>
    </citation>
    <scope>NUCLEOTIDE SEQUENCE [LARGE SCALE GENOMIC DNA]</scope>
    <source>
        <strain evidence="1 2">DSM 19027</strain>
    </source>
</reference>
<dbReference type="AlphaFoldDB" id="A0A1M6EB81"/>
<dbReference type="Proteomes" id="UP000324781">
    <property type="component" value="Unassembled WGS sequence"/>
</dbReference>
<dbReference type="InterPro" id="IPR011664">
    <property type="entry name" value="Abi_system_AbiD/AbiF-like"/>
</dbReference>
<name>A0A1M6EB81_9FIRM</name>
<accession>A0A1M6EB81</accession>
<gene>
    <name evidence="1" type="ORF">SAMN05444373_101144</name>
</gene>
<dbReference type="EMBL" id="FQZP01000011">
    <property type="protein sequence ID" value="SHI82619.1"/>
    <property type="molecule type" value="Genomic_DNA"/>
</dbReference>
<dbReference type="Pfam" id="PF07751">
    <property type="entry name" value="Abi_2"/>
    <property type="match status" value="1"/>
</dbReference>
<sequence>MLYEFDQKLRTLLMPLMETVEIAFRTHIAYFLAIKYGNVAHLDKSIFRNEEQFRKFLEDLKHLGFPDNWESILRRSTPVY</sequence>
<proteinExistence type="predicted"/>
<evidence type="ECO:0000313" key="2">
    <source>
        <dbReference type="Proteomes" id="UP000324781"/>
    </source>
</evidence>
<organism evidence="1 2">
    <name type="scientific">Thermoclostridium caenicola</name>
    <dbReference type="NCBI Taxonomy" id="659425"/>
    <lineage>
        <taxon>Bacteria</taxon>
        <taxon>Bacillati</taxon>
        <taxon>Bacillota</taxon>
        <taxon>Clostridia</taxon>
        <taxon>Eubacteriales</taxon>
        <taxon>Oscillospiraceae</taxon>
        <taxon>Thermoclostridium</taxon>
    </lineage>
</organism>
<protein>
    <submittedName>
        <fullName evidence="1">Abi-like protein</fullName>
    </submittedName>
</protein>
<evidence type="ECO:0000313" key="1">
    <source>
        <dbReference type="EMBL" id="SHI82619.1"/>
    </source>
</evidence>